<evidence type="ECO:0008006" key="4">
    <source>
        <dbReference type="Google" id="ProtNLM"/>
    </source>
</evidence>
<name>A0ABQ1IXT1_9GAMM</name>
<sequence>MKTFKKISIALCASAIMIPALAQAQGMHAQGYGPKMGDREFSLSGSGSSDKNFDSGGFGLSGDMGWYLSDRTVAGVRQNVTWGSVDNGDDIWRGATKGFIDYHFGHNQVRPFVGATLGAIYGDGVKETGTAGLELGMKYYVLPSTFVQARAEYSFLFDSSNSAGDNYDNGSWDYVVGMGYNF</sequence>
<dbReference type="Gene3D" id="2.40.160.20">
    <property type="match status" value="1"/>
</dbReference>
<dbReference type="Proteomes" id="UP000646152">
    <property type="component" value="Unassembled WGS sequence"/>
</dbReference>
<reference evidence="3" key="1">
    <citation type="journal article" date="2019" name="Int. J. Syst. Evol. Microbiol.">
        <title>The Global Catalogue of Microorganisms (GCM) 10K type strain sequencing project: providing services to taxonomists for standard genome sequencing and annotation.</title>
        <authorList>
            <consortium name="The Broad Institute Genomics Platform"/>
            <consortium name="The Broad Institute Genome Sequencing Center for Infectious Disease"/>
            <person name="Wu L."/>
            <person name="Ma J."/>
        </authorList>
    </citation>
    <scope>NUCLEOTIDE SEQUENCE [LARGE SCALE GENOMIC DNA]</scope>
    <source>
        <strain evidence="3">CGMCC 1.15923</strain>
    </source>
</reference>
<evidence type="ECO:0000256" key="1">
    <source>
        <dbReference type="SAM" id="SignalP"/>
    </source>
</evidence>
<dbReference type="InterPro" id="IPR011250">
    <property type="entry name" value="OMP/PagP_B-barrel"/>
</dbReference>
<dbReference type="RefSeq" id="WP_188630826.1">
    <property type="nucleotide sequence ID" value="NZ_BMKE01000035.1"/>
</dbReference>
<evidence type="ECO:0000313" key="2">
    <source>
        <dbReference type="EMBL" id="GGB53726.1"/>
    </source>
</evidence>
<comment type="caution">
    <text evidence="2">The sequence shown here is derived from an EMBL/GenBank/DDBJ whole genome shotgun (WGS) entry which is preliminary data.</text>
</comment>
<dbReference type="EMBL" id="BMKE01000035">
    <property type="protein sequence ID" value="GGB53726.1"/>
    <property type="molecule type" value="Genomic_DNA"/>
</dbReference>
<feature type="signal peptide" evidence="1">
    <location>
        <begin position="1"/>
        <end position="22"/>
    </location>
</feature>
<organism evidence="2 3">
    <name type="scientific">Oceanisphaera marina</name>
    <dbReference type="NCBI Taxonomy" id="2017550"/>
    <lineage>
        <taxon>Bacteria</taxon>
        <taxon>Pseudomonadati</taxon>
        <taxon>Pseudomonadota</taxon>
        <taxon>Gammaproteobacteria</taxon>
        <taxon>Aeromonadales</taxon>
        <taxon>Aeromonadaceae</taxon>
        <taxon>Oceanisphaera</taxon>
    </lineage>
</organism>
<keyword evidence="1" id="KW-0732">Signal</keyword>
<proteinExistence type="predicted"/>
<keyword evidence="3" id="KW-1185">Reference proteome</keyword>
<dbReference type="SUPFAM" id="SSF56925">
    <property type="entry name" value="OMPA-like"/>
    <property type="match status" value="1"/>
</dbReference>
<accession>A0ABQ1IXT1</accession>
<evidence type="ECO:0000313" key="3">
    <source>
        <dbReference type="Proteomes" id="UP000646152"/>
    </source>
</evidence>
<gene>
    <name evidence="2" type="ORF">GCM10011502_28680</name>
</gene>
<feature type="chain" id="PRO_5046617664" description="Outer membrane protein beta-barrel domain-containing protein" evidence="1">
    <location>
        <begin position="23"/>
        <end position="182"/>
    </location>
</feature>
<protein>
    <recommendedName>
        <fullName evidence="4">Outer membrane protein beta-barrel domain-containing protein</fullName>
    </recommendedName>
</protein>